<dbReference type="STRING" id="252740.A0A423VZ74"/>
<comment type="caution">
    <text evidence="2">The sequence shown here is derived from an EMBL/GenBank/DDBJ whole genome shotgun (WGS) entry which is preliminary data.</text>
</comment>
<sequence>MPAINNVLVARDTMSHLAKRSNWAQREAGVIVVFCIVFIVLVGVIGLFATVYGSALRSPDNGKAHRLYLNGCSPKPESPAGLMLDSRGDGLE</sequence>
<evidence type="ECO:0000256" key="1">
    <source>
        <dbReference type="SAM" id="Phobius"/>
    </source>
</evidence>
<accession>A0A423VZ74</accession>
<keyword evidence="1" id="KW-0472">Membrane</keyword>
<protein>
    <submittedName>
        <fullName evidence="2">Uncharacterized protein</fullName>
    </submittedName>
</protein>
<dbReference type="Proteomes" id="UP000284375">
    <property type="component" value="Unassembled WGS sequence"/>
</dbReference>
<proteinExistence type="predicted"/>
<name>A0A423VZ74_CYTCH</name>
<dbReference type="AlphaFoldDB" id="A0A423VZ74"/>
<reference evidence="2 3" key="1">
    <citation type="submission" date="2015-09" db="EMBL/GenBank/DDBJ databases">
        <title>Host preference determinants of Valsa canker pathogens revealed by comparative genomics.</title>
        <authorList>
            <person name="Yin Z."/>
            <person name="Huang L."/>
        </authorList>
    </citation>
    <scope>NUCLEOTIDE SEQUENCE [LARGE SCALE GENOMIC DNA]</scope>
    <source>
        <strain evidence="2 3">YSFL</strain>
    </source>
</reference>
<feature type="transmembrane region" description="Helical" evidence="1">
    <location>
        <begin position="28"/>
        <end position="52"/>
    </location>
</feature>
<gene>
    <name evidence="2" type="ORF">VSDG_05410</name>
</gene>
<dbReference type="OrthoDB" id="5243689at2759"/>
<evidence type="ECO:0000313" key="2">
    <source>
        <dbReference type="EMBL" id="ROV96414.1"/>
    </source>
</evidence>
<keyword evidence="3" id="KW-1185">Reference proteome</keyword>
<keyword evidence="1" id="KW-0812">Transmembrane</keyword>
<organism evidence="2 3">
    <name type="scientific">Cytospora chrysosperma</name>
    <name type="common">Cytospora canker fungus</name>
    <name type="synonym">Sphaeria chrysosperma</name>
    <dbReference type="NCBI Taxonomy" id="252740"/>
    <lineage>
        <taxon>Eukaryota</taxon>
        <taxon>Fungi</taxon>
        <taxon>Dikarya</taxon>
        <taxon>Ascomycota</taxon>
        <taxon>Pezizomycotina</taxon>
        <taxon>Sordariomycetes</taxon>
        <taxon>Sordariomycetidae</taxon>
        <taxon>Diaporthales</taxon>
        <taxon>Cytosporaceae</taxon>
        <taxon>Cytospora</taxon>
    </lineage>
</organism>
<dbReference type="EMBL" id="LJZO01000020">
    <property type="protein sequence ID" value="ROV96414.1"/>
    <property type="molecule type" value="Genomic_DNA"/>
</dbReference>
<evidence type="ECO:0000313" key="3">
    <source>
        <dbReference type="Proteomes" id="UP000284375"/>
    </source>
</evidence>
<keyword evidence="1" id="KW-1133">Transmembrane helix</keyword>